<dbReference type="KEGG" id="tfr:BR63_03055"/>
<evidence type="ECO:0000313" key="2">
    <source>
        <dbReference type="Proteomes" id="UP000515847"/>
    </source>
</evidence>
<sequence>MFCPKCGGDVRSGKFCPKCGTSLGAADVISYRIYGDDMQLVEIELDPGEGVRAEAGAMTYMTQGIEMSTSSSGGIMGGLKRVITGESFFIISFINNGRGKQQVAFGSPYPGKIIPLQLRELGGTFLCQKDSYLCSALGIEINVAFTKKIGAGFFGGEGFILQKLSGDGLAFVHAGGTVIKKELAPGETLRVDTGCLVAFASTVDYDITMVRGFKNMLFGGEGLFLATLTGPGLVYIQSLPLSRLADRIAAATRVGGRREEQTGRGSIAGSKKGIFGRKYFSNFED</sequence>
<dbReference type="SUPFAM" id="SSF51219">
    <property type="entry name" value="TRAP-like"/>
    <property type="match status" value="1"/>
</dbReference>
<dbReference type="Proteomes" id="UP000515847">
    <property type="component" value="Chromosome"/>
</dbReference>
<dbReference type="InterPro" id="IPR016031">
    <property type="entry name" value="Trp_RNA-bd_attenuator-like_dom"/>
</dbReference>
<proteinExistence type="predicted"/>
<protein>
    <submittedName>
        <fullName evidence="1">TIGR00266 family protein</fullName>
    </submittedName>
</protein>
<dbReference type="NCBIfam" id="TIGR00266">
    <property type="entry name" value="TIGR00266 family protein"/>
    <property type="match status" value="1"/>
</dbReference>
<dbReference type="PANTHER" id="PTHR43657:SF1">
    <property type="entry name" value="ALTERED INHERITANCE OF MITOCHONDRIA PROTEIN 24, MITOCHONDRIAL"/>
    <property type="match status" value="1"/>
</dbReference>
<dbReference type="Pfam" id="PF01987">
    <property type="entry name" value="AIM24"/>
    <property type="match status" value="1"/>
</dbReference>
<evidence type="ECO:0000313" key="1">
    <source>
        <dbReference type="EMBL" id="QNB45378.1"/>
    </source>
</evidence>
<dbReference type="PANTHER" id="PTHR43657">
    <property type="entry name" value="TRYPTOPHAN RNA-BINDING ATTENUATOR PROTEIN-LIKE PROTEIN"/>
    <property type="match status" value="1"/>
</dbReference>
<dbReference type="Gene3D" id="3.60.160.10">
    <property type="entry name" value="Mitochondrial biogenesis AIM24"/>
    <property type="match status" value="1"/>
</dbReference>
<name>A0A7G6DZX4_THEFR</name>
<dbReference type="InterPro" id="IPR002838">
    <property type="entry name" value="AIM24"/>
</dbReference>
<dbReference type="InterPro" id="IPR036983">
    <property type="entry name" value="AIM24_sf"/>
</dbReference>
<reference evidence="1 2" key="1">
    <citation type="journal article" date="2019" name="Front. Microbiol.">
        <title>Thermoanaerosceptrum fracticalcis gen. nov. sp. nov., a Novel Fumarate-Fermenting Microorganism From a Deep Fractured Carbonate Aquifer of the US Great Basin.</title>
        <authorList>
            <person name="Hamilton-Brehm S.D."/>
            <person name="Stewart L.E."/>
            <person name="Zavarin M."/>
            <person name="Caldwell M."/>
            <person name="Lawson P.A."/>
            <person name="Onstott T.C."/>
            <person name="Grzymski J."/>
            <person name="Neveux I."/>
            <person name="Lollar B.S."/>
            <person name="Russell C.E."/>
            <person name="Moser D.P."/>
        </authorList>
    </citation>
    <scope>NUCLEOTIDE SEQUENCE [LARGE SCALE GENOMIC DNA]</scope>
    <source>
        <strain evidence="1 2">DRI-13</strain>
    </source>
</reference>
<keyword evidence="2" id="KW-1185">Reference proteome</keyword>
<gene>
    <name evidence="1" type="ORF">BR63_03055</name>
</gene>
<dbReference type="EMBL" id="CP045798">
    <property type="protein sequence ID" value="QNB45378.1"/>
    <property type="molecule type" value="Genomic_DNA"/>
</dbReference>
<dbReference type="AlphaFoldDB" id="A0A7G6DZX4"/>
<accession>A0A7G6DZX4</accession>
<organism evidence="1 2">
    <name type="scientific">Thermanaerosceptrum fracticalcis</name>
    <dbReference type="NCBI Taxonomy" id="1712410"/>
    <lineage>
        <taxon>Bacteria</taxon>
        <taxon>Bacillati</taxon>
        <taxon>Bacillota</taxon>
        <taxon>Clostridia</taxon>
        <taxon>Eubacteriales</taxon>
        <taxon>Peptococcaceae</taxon>
        <taxon>Thermanaerosceptrum</taxon>
    </lineage>
</organism>